<dbReference type="SUPFAM" id="SSF57586">
    <property type="entry name" value="TNF receptor-like"/>
    <property type="match status" value="1"/>
</dbReference>
<evidence type="ECO:0000256" key="3">
    <source>
        <dbReference type="SAM" id="Phobius"/>
    </source>
</evidence>
<gene>
    <name evidence="6" type="ORF">PLEPLA_LOCUS25848</name>
</gene>
<feature type="region of interest" description="Disordered" evidence="2">
    <location>
        <begin position="185"/>
        <end position="215"/>
    </location>
</feature>
<evidence type="ECO:0000256" key="4">
    <source>
        <dbReference type="SAM" id="SignalP"/>
    </source>
</evidence>
<dbReference type="PANTHER" id="PTHR47139">
    <property type="entry name" value="TUMOR NECROSIS FACTOR RECEPTOR SUPERFAMILY MEMBER 9"/>
    <property type="match status" value="1"/>
</dbReference>
<reference evidence="6" key="1">
    <citation type="submission" date="2020-03" db="EMBL/GenBank/DDBJ databases">
        <authorList>
            <person name="Weist P."/>
        </authorList>
    </citation>
    <scope>NUCLEOTIDE SEQUENCE</scope>
</reference>
<evidence type="ECO:0000256" key="1">
    <source>
        <dbReference type="PROSITE-ProRule" id="PRU00206"/>
    </source>
</evidence>
<dbReference type="PANTHER" id="PTHR47139:SF3">
    <property type="entry name" value="SI:CH73-361P23.3"/>
    <property type="match status" value="1"/>
</dbReference>
<comment type="caution">
    <text evidence="6">The sequence shown here is derived from an EMBL/GenBank/DDBJ whole genome shotgun (WGS) entry which is preliminary data.</text>
</comment>
<feature type="disulfide bond" evidence="1">
    <location>
        <begin position="42"/>
        <end position="57"/>
    </location>
</feature>
<keyword evidence="3" id="KW-1133">Transmembrane helix</keyword>
<evidence type="ECO:0000256" key="2">
    <source>
        <dbReference type="SAM" id="MobiDB-lite"/>
    </source>
</evidence>
<feature type="chain" id="PRO_5040297366" description="TNFR-Cys domain-containing protein" evidence="4">
    <location>
        <begin position="23"/>
        <end position="281"/>
    </location>
</feature>
<dbReference type="Proteomes" id="UP001153269">
    <property type="component" value="Unassembled WGS sequence"/>
</dbReference>
<keyword evidence="7" id="KW-1185">Reference proteome</keyword>
<evidence type="ECO:0000313" key="6">
    <source>
        <dbReference type="EMBL" id="CAB1437855.1"/>
    </source>
</evidence>
<proteinExistence type="predicted"/>
<dbReference type="Pfam" id="PF00020">
    <property type="entry name" value="TNFR_c6"/>
    <property type="match status" value="1"/>
</dbReference>
<dbReference type="Gene3D" id="2.10.50.10">
    <property type="entry name" value="Tumor Necrosis Factor Receptor, subunit A, domain 2"/>
    <property type="match status" value="2"/>
</dbReference>
<keyword evidence="1" id="KW-1015">Disulfide bond</keyword>
<dbReference type="AlphaFoldDB" id="A0A9N7URZ2"/>
<keyword evidence="3" id="KW-0472">Membrane</keyword>
<organism evidence="6 7">
    <name type="scientific">Pleuronectes platessa</name>
    <name type="common">European plaice</name>
    <dbReference type="NCBI Taxonomy" id="8262"/>
    <lineage>
        <taxon>Eukaryota</taxon>
        <taxon>Metazoa</taxon>
        <taxon>Chordata</taxon>
        <taxon>Craniata</taxon>
        <taxon>Vertebrata</taxon>
        <taxon>Euteleostomi</taxon>
        <taxon>Actinopterygii</taxon>
        <taxon>Neopterygii</taxon>
        <taxon>Teleostei</taxon>
        <taxon>Neoteleostei</taxon>
        <taxon>Acanthomorphata</taxon>
        <taxon>Carangaria</taxon>
        <taxon>Pleuronectiformes</taxon>
        <taxon>Pleuronectoidei</taxon>
        <taxon>Pleuronectidae</taxon>
        <taxon>Pleuronectes</taxon>
    </lineage>
</organism>
<dbReference type="EMBL" id="CADEAL010002079">
    <property type="protein sequence ID" value="CAB1437855.1"/>
    <property type="molecule type" value="Genomic_DNA"/>
</dbReference>
<comment type="caution">
    <text evidence="1">Lacks conserved residue(s) required for the propagation of feature annotation.</text>
</comment>
<dbReference type="GO" id="GO:0038023">
    <property type="term" value="F:signaling receptor activity"/>
    <property type="evidence" value="ECO:0007669"/>
    <property type="project" value="TreeGrafter"/>
</dbReference>
<feature type="domain" description="TNFR-Cys" evidence="5">
    <location>
        <begin position="41"/>
        <end position="83"/>
    </location>
</feature>
<feature type="transmembrane region" description="Helical" evidence="3">
    <location>
        <begin position="219"/>
        <end position="239"/>
    </location>
</feature>
<feature type="signal peptide" evidence="4">
    <location>
        <begin position="1"/>
        <end position="22"/>
    </location>
</feature>
<keyword evidence="4" id="KW-0732">Signal</keyword>
<dbReference type="PROSITE" id="PS50050">
    <property type="entry name" value="TNFR_NGFR_2"/>
    <property type="match status" value="1"/>
</dbReference>
<dbReference type="GO" id="GO:0042127">
    <property type="term" value="P:regulation of cell population proliferation"/>
    <property type="evidence" value="ECO:0007669"/>
    <property type="project" value="TreeGrafter"/>
</dbReference>
<keyword evidence="3" id="KW-0812">Transmembrane</keyword>
<dbReference type="SMART" id="SM00208">
    <property type="entry name" value="TNFR"/>
    <property type="match status" value="2"/>
</dbReference>
<sequence length="281" mass="30645">MVLIKLLIFTLTFYQLFVDLDAIKCPKGHKVKSHSESVCVPCHDGSFHPGDNESLFCRPCTKCIEDSWSFEKQACTKETDTKCECRGEFVTWDDLSSTCKCDIGFGLINGVCSKCKYGHFSKKINSPCQEWKKCESGVKTDGSGTSDVTCNELRINTTSYTKRTPSKQPPEGAHTQNMLATNMTTTTTTPTTASPGHRVTTKPNGKIEPSQNSNTGHHIGTVLILLGIVGLLLLTAVNCKLHNACVQRKPGPTNDSLCRRPVEESGDSSPSTSIKLIPGEP</sequence>
<accession>A0A9N7URZ2</accession>
<name>A0A9N7URZ2_PLEPL</name>
<evidence type="ECO:0000259" key="5">
    <source>
        <dbReference type="PROSITE" id="PS50050"/>
    </source>
</evidence>
<dbReference type="InterPro" id="IPR001368">
    <property type="entry name" value="TNFR/NGFR_Cys_rich_reg"/>
</dbReference>
<protein>
    <recommendedName>
        <fullName evidence="5">TNFR-Cys domain-containing protein</fullName>
    </recommendedName>
</protein>
<feature type="region of interest" description="Disordered" evidence="2">
    <location>
        <begin position="249"/>
        <end position="281"/>
    </location>
</feature>
<feature type="repeat" description="TNFR-Cys" evidence="1">
    <location>
        <begin position="41"/>
        <end position="83"/>
    </location>
</feature>
<evidence type="ECO:0000313" key="7">
    <source>
        <dbReference type="Proteomes" id="UP001153269"/>
    </source>
</evidence>